<evidence type="ECO:0000313" key="2">
    <source>
        <dbReference type="Proteomes" id="UP000001194"/>
    </source>
</evidence>
<dbReference type="AlphaFoldDB" id="B0DCZ3"/>
<accession>B0DCZ3</accession>
<dbReference type="Proteomes" id="UP000001194">
    <property type="component" value="Unassembled WGS sequence"/>
</dbReference>
<dbReference type="InParanoid" id="B0DCZ3"/>
<dbReference type="HOGENOM" id="CLU_2831600_0_0_1"/>
<keyword evidence="2" id="KW-1185">Reference proteome</keyword>
<dbReference type="EMBL" id="DS547104">
    <property type="protein sequence ID" value="EDR07522.1"/>
    <property type="molecule type" value="Genomic_DNA"/>
</dbReference>
<dbReference type="STRING" id="486041.B0DCZ3"/>
<dbReference type="KEGG" id="lbc:LACBIDRAFT_298489"/>
<dbReference type="GeneID" id="6077453"/>
<gene>
    <name evidence="1" type="ORF">LACBIDRAFT_298489</name>
</gene>
<sequence length="66" mass="7549">MVSWRRKSQSPSTPNVLQSAIMAGSGIRGQFEEKFKALLRDMEDEGQKVISSCFIDAVRECHYIRE</sequence>
<dbReference type="RefSeq" id="XP_001881914.1">
    <property type="nucleotide sequence ID" value="XM_001881879.1"/>
</dbReference>
<name>B0DCZ3_LACBS</name>
<protein>
    <submittedName>
        <fullName evidence="1">Predicted protein</fullName>
    </submittedName>
</protein>
<reference evidence="1 2" key="1">
    <citation type="journal article" date="2008" name="Nature">
        <title>The genome of Laccaria bicolor provides insights into mycorrhizal symbiosis.</title>
        <authorList>
            <person name="Martin F."/>
            <person name="Aerts A."/>
            <person name="Ahren D."/>
            <person name="Brun A."/>
            <person name="Danchin E.G.J."/>
            <person name="Duchaussoy F."/>
            <person name="Gibon J."/>
            <person name="Kohler A."/>
            <person name="Lindquist E."/>
            <person name="Pereda V."/>
            <person name="Salamov A."/>
            <person name="Shapiro H.J."/>
            <person name="Wuyts J."/>
            <person name="Blaudez D."/>
            <person name="Buee M."/>
            <person name="Brokstein P."/>
            <person name="Canbaeck B."/>
            <person name="Cohen D."/>
            <person name="Courty P.E."/>
            <person name="Coutinho P.M."/>
            <person name="Delaruelle C."/>
            <person name="Detter J.C."/>
            <person name="Deveau A."/>
            <person name="DiFazio S."/>
            <person name="Duplessis S."/>
            <person name="Fraissinet-Tachet L."/>
            <person name="Lucic E."/>
            <person name="Frey-Klett P."/>
            <person name="Fourrey C."/>
            <person name="Feussner I."/>
            <person name="Gay G."/>
            <person name="Grimwood J."/>
            <person name="Hoegger P.J."/>
            <person name="Jain P."/>
            <person name="Kilaru S."/>
            <person name="Labbe J."/>
            <person name="Lin Y.C."/>
            <person name="Legue V."/>
            <person name="Le Tacon F."/>
            <person name="Marmeisse R."/>
            <person name="Melayah D."/>
            <person name="Montanini B."/>
            <person name="Muratet M."/>
            <person name="Nehls U."/>
            <person name="Niculita-Hirzel H."/>
            <person name="Oudot-Le Secq M.P."/>
            <person name="Peter M."/>
            <person name="Quesneville H."/>
            <person name="Rajashekar B."/>
            <person name="Reich M."/>
            <person name="Rouhier N."/>
            <person name="Schmutz J."/>
            <person name="Yin T."/>
            <person name="Chalot M."/>
            <person name="Henrissat B."/>
            <person name="Kuees U."/>
            <person name="Lucas S."/>
            <person name="Van de Peer Y."/>
            <person name="Podila G.K."/>
            <person name="Polle A."/>
            <person name="Pukkila P.J."/>
            <person name="Richardson P.M."/>
            <person name="Rouze P."/>
            <person name="Sanders I.R."/>
            <person name="Stajich J.E."/>
            <person name="Tunlid A."/>
            <person name="Tuskan G."/>
            <person name="Grigoriev I.V."/>
        </authorList>
    </citation>
    <scope>NUCLEOTIDE SEQUENCE [LARGE SCALE GENOMIC DNA]</scope>
    <source>
        <strain evidence="2">S238N-H82 / ATCC MYA-4686</strain>
    </source>
</reference>
<dbReference type="OrthoDB" id="47330at2759"/>
<evidence type="ECO:0000313" key="1">
    <source>
        <dbReference type="EMBL" id="EDR07522.1"/>
    </source>
</evidence>
<proteinExistence type="predicted"/>
<organism evidence="2">
    <name type="scientific">Laccaria bicolor (strain S238N-H82 / ATCC MYA-4686)</name>
    <name type="common">Bicoloured deceiver</name>
    <name type="synonym">Laccaria laccata var. bicolor</name>
    <dbReference type="NCBI Taxonomy" id="486041"/>
    <lineage>
        <taxon>Eukaryota</taxon>
        <taxon>Fungi</taxon>
        <taxon>Dikarya</taxon>
        <taxon>Basidiomycota</taxon>
        <taxon>Agaricomycotina</taxon>
        <taxon>Agaricomycetes</taxon>
        <taxon>Agaricomycetidae</taxon>
        <taxon>Agaricales</taxon>
        <taxon>Agaricineae</taxon>
        <taxon>Hydnangiaceae</taxon>
        <taxon>Laccaria</taxon>
    </lineage>
</organism>